<evidence type="ECO:0000256" key="4">
    <source>
        <dbReference type="ARBA" id="ARBA00022679"/>
    </source>
</evidence>
<gene>
    <name evidence="8" type="ORF">S12H4_12127</name>
</gene>
<dbReference type="InterPro" id="IPR000014">
    <property type="entry name" value="PAS"/>
</dbReference>
<comment type="caution">
    <text evidence="8">The sequence shown here is derived from an EMBL/GenBank/DDBJ whole genome shotgun (WGS) entry which is preliminary data.</text>
</comment>
<evidence type="ECO:0000256" key="5">
    <source>
        <dbReference type="ARBA" id="ARBA00022777"/>
    </source>
</evidence>
<feature type="non-terminal residue" evidence="8">
    <location>
        <position position="1"/>
    </location>
</feature>
<feature type="domain" description="PAS" evidence="6">
    <location>
        <begin position="71"/>
        <end position="128"/>
    </location>
</feature>
<dbReference type="InterPro" id="IPR001610">
    <property type="entry name" value="PAC"/>
</dbReference>
<evidence type="ECO:0000256" key="3">
    <source>
        <dbReference type="ARBA" id="ARBA00022553"/>
    </source>
</evidence>
<dbReference type="PROSITE" id="PS50112">
    <property type="entry name" value="PAS"/>
    <property type="match status" value="1"/>
</dbReference>
<dbReference type="PANTHER" id="PTHR43304">
    <property type="entry name" value="PHYTOCHROME-LIKE PROTEIN CPH1"/>
    <property type="match status" value="1"/>
</dbReference>
<feature type="domain" description="PAC" evidence="7">
    <location>
        <begin position="19"/>
        <end position="70"/>
    </location>
</feature>
<reference evidence="8" key="1">
    <citation type="journal article" date="2014" name="Front. Microbiol.">
        <title>High frequency of phylogenetically diverse reductive dehalogenase-homologous genes in deep subseafloor sedimentary metagenomes.</title>
        <authorList>
            <person name="Kawai M."/>
            <person name="Futagami T."/>
            <person name="Toyoda A."/>
            <person name="Takaki Y."/>
            <person name="Nishi S."/>
            <person name="Hori S."/>
            <person name="Arai W."/>
            <person name="Tsubouchi T."/>
            <person name="Morono Y."/>
            <person name="Uchiyama I."/>
            <person name="Ito T."/>
            <person name="Fujiyama A."/>
            <person name="Inagaki F."/>
            <person name="Takami H."/>
        </authorList>
    </citation>
    <scope>NUCLEOTIDE SEQUENCE</scope>
    <source>
        <strain evidence="8">Expedition CK06-06</strain>
    </source>
</reference>
<name>X1SRD0_9ZZZZ</name>
<evidence type="ECO:0000256" key="1">
    <source>
        <dbReference type="ARBA" id="ARBA00000085"/>
    </source>
</evidence>
<dbReference type="InterPro" id="IPR000700">
    <property type="entry name" value="PAS-assoc_C"/>
</dbReference>
<dbReference type="Pfam" id="PF13426">
    <property type="entry name" value="PAS_9"/>
    <property type="match status" value="1"/>
</dbReference>
<evidence type="ECO:0000259" key="6">
    <source>
        <dbReference type="PROSITE" id="PS50112"/>
    </source>
</evidence>
<proteinExistence type="predicted"/>
<dbReference type="Gene3D" id="3.30.450.20">
    <property type="entry name" value="PAS domain"/>
    <property type="match status" value="2"/>
</dbReference>
<feature type="non-terminal residue" evidence="8">
    <location>
        <position position="206"/>
    </location>
</feature>
<dbReference type="GO" id="GO:0004673">
    <property type="term" value="F:protein histidine kinase activity"/>
    <property type="evidence" value="ECO:0007669"/>
    <property type="project" value="UniProtKB-EC"/>
</dbReference>
<dbReference type="SMART" id="SM00091">
    <property type="entry name" value="PAS"/>
    <property type="match status" value="1"/>
</dbReference>
<dbReference type="CDD" id="cd00130">
    <property type="entry name" value="PAS"/>
    <property type="match status" value="1"/>
</dbReference>
<dbReference type="PROSITE" id="PS50113">
    <property type="entry name" value="PAC"/>
    <property type="match status" value="1"/>
</dbReference>
<dbReference type="InterPro" id="IPR052162">
    <property type="entry name" value="Sensor_kinase/Photoreceptor"/>
</dbReference>
<accession>X1SRD0</accession>
<keyword evidence="5" id="KW-0418">Kinase</keyword>
<organism evidence="8">
    <name type="scientific">marine sediment metagenome</name>
    <dbReference type="NCBI Taxonomy" id="412755"/>
    <lineage>
        <taxon>unclassified sequences</taxon>
        <taxon>metagenomes</taxon>
        <taxon>ecological metagenomes</taxon>
    </lineage>
</organism>
<dbReference type="NCBIfam" id="TIGR00229">
    <property type="entry name" value="sensory_box"/>
    <property type="match status" value="2"/>
</dbReference>
<dbReference type="PANTHER" id="PTHR43304:SF1">
    <property type="entry name" value="PAC DOMAIN-CONTAINING PROTEIN"/>
    <property type="match status" value="1"/>
</dbReference>
<evidence type="ECO:0000256" key="2">
    <source>
        <dbReference type="ARBA" id="ARBA00012438"/>
    </source>
</evidence>
<dbReference type="SMART" id="SM00086">
    <property type="entry name" value="PAC"/>
    <property type="match status" value="2"/>
</dbReference>
<protein>
    <recommendedName>
        <fullName evidence="2">histidine kinase</fullName>
        <ecNumber evidence="2">2.7.13.3</ecNumber>
    </recommendedName>
</protein>
<dbReference type="InterPro" id="IPR035965">
    <property type="entry name" value="PAS-like_dom_sf"/>
</dbReference>
<keyword evidence="4" id="KW-0808">Transferase</keyword>
<evidence type="ECO:0000313" key="8">
    <source>
        <dbReference type="EMBL" id="GAI81706.1"/>
    </source>
</evidence>
<dbReference type="EMBL" id="BARW01005644">
    <property type="protein sequence ID" value="GAI81706.1"/>
    <property type="molecule type" value="Genomic_DNA"/>
</dbReference>
<dbReference type="AlphaFoldDB" id="X1SRD0"/>
<dbReference type="EC" id="2.7.13.3" evidence="2"/>
<evidence type="ECO:0000259" key="7">
    <source>
        <dbReference type="PROSITE" id="PS50113"/>
    </source>
</evidence>
<dbReference type="SUPFAM" id="SSF55785">
    <property type="entry name" value="PYP-like sensor domain (PAS domain)"/>
    <property type="match status" value="2"/>
</dbReference>
<keyword evidence="3" id="KW-0597">Phosphoprotein</keyword>
<sequence>DREATAKSMENLYKPPYTCYHEQRAKTKDGWRWLAWTDKSVLDKDGKVVEIVGVGRDITERKQNEEALNKSRQEFISLFKSCPEALIYVDEKNNILDINSKFTKLFGYTLEEIKGRNINSGIIHPQDKIEEAIYLYQKPLLNSYYNFESIRKKKNGFLFPVNISGSQVVIEGKVKGRIVSYRDISQFIQNEKLQQVIYNISKAANS</sequence>
<comment type="catalytic activity">
    <reaction evidence="1">
        <text>ATP + protein L-histidine = ADP + protein N-phospho-L-histidine.</text>
        <dbReference type="EC" id="2.7.13.3"/>
    </reaction>
</comment>